<feature type="domain" description="Acyl-CoA dehydrogenase/oxidase C-terminal" evidence="7">
    <location>
        <begin position="233"/>
        <end position="389"/>
    </location>
</feature>
<evidence type="ECO:0000256" key="3">
    <source>
        <dbReference type="ARBA" id="ARBA00022630"/>
    </source>
</evidence>
<dbReference type="InterPro" id="IPR006091">
    <property type="entry name" value="Acyl-CoA_Oxase/DH_mid-dom"/>
</dbReference>
<dbReference type="FunFam" id="2.40.110.10:FF:000011">
    <property type="entry name" value="Acyl-CoA dehydrogenase FadE34"/>
    <property type="match status" value="1"/>
</dbReference>
<comment type="caution">
    <text evidence="10">The sequence shown here is derived from an EMBL/GenBank/DDBJ whole genome shotgun (WGS) entry which is preliminary data.</text>
</comment>
<dbReference type="SUPFAM" id="SSF56645">
    <property type="entry name" value="Acyl-CoA dehydrogenase NM domain-like"/>
    <property type="match status" value="1"/>
</dbReference>
<sequence>MDLRYSDEELAFRDRLRAWLAETLPQLPPAPDRDDWPARRAYDTAWQARLHAAGYAGVDWPAEHGGLGASPTEQLIFLEETARARAPYVGANFVGLLHAGPTLIVAGTDEQRARHLPRILRGEEVWCQGFSEPDAGSDLAALRTTAVRDGDHYVVNGAKVWTSHAEVADHCELLVRTDPAAPRHRGITWLILPMDAPGVRVRPLRTVVGSSEFSELILDDVRVPVADRVGAENDGWRVAMVTFSFERGTAFIGDVIESRNILAEVARLARATGTAGGTLWDDPGLRREVGRLAAEVTGLWALARKNVSEAAAGMVPVQGASVFKLRFTESRQRIGDLAARVLGRASLAMSDLPGAGNGRLVEDRVNTLSFTIAAGTSQIQKNILAERVLGLPKEPRWTSP</sequence>
<dbReference type="InterPro" id="IPR046373">
    <property type="entry name" value="Acyl-CoA_Oxase/DH_mid-dom_sf"/>
</dbReference>
<feature type="domain" description="Acyl-CoA oxidase/dehydrogenase middle" evidence="8">
    <location>
        <begin position="127"/>
        <end position="221"/>
    </location>
</feature>
<proteinExistence type="inferred from homology"/>
<keyword evidence="3 6" id="KW-0285">Flavoprotein</keyword>
<dbReference type="Gene3D" id="2.40.110.10">
    <property type="entry name" value="Butyryl-CoA Dehydrogenase, subunit A, domain 2"/>
    <property type="match status" value="1"/>
</dbReference>
<accession>A0A365HB37</accession>
<evidence type="ECO:0000256" key="4">
    <source>
        <dbReference type="ARBA" id="ARBA00022827"/>
    </source>
</evidence>
<keyword evidence="5 6" id="KW-0560">Oxidoreductase</keyword>
<comment type="similarity">
    <text evidence="2 6">Belongs to the acyl-CoA dehydrogenase family.</text>
</comment>
<evidence type="ECO:0000256" key="5">
    <source>
        <dbReference type="ARBA" id="ARBA00023002"/>
    </source>
</evidence>
<evidence type="ECO:0000256" key="6">
    <source>
        <dbReference type="RuleBase" id="RU362125"/>
    </source>
</evidence>
<evidence type="ECO:0000259" key="8">
    <source>
        <dbReference type="Pfam" id="PF02770"/>
    </source>
</evidence>
<evidence type="ECO:0000259" key="9">
    <source>
        <dbReference type="Pfam" id="PF02771"/>
    </source>
</evidence>
<dbReference type="InterPro" id="IPR009075">
    <property type="entry name" value="AcylCo_DH/oxidase_C"/>
</dbReference>
<dbReference type="Proteomes" id="UP000251891">
    <property type="component" value="Unassembled WGS sequence"/>
</dbReference>
<dbReference type="InterPro" id="IPR037069">
    <property type="entry name" value="AcylCoA_DH/ox_N_sf"/>
</dbReference>
<dbReference type="InterPro" id="IPR013786">
    <property type="entry name" value="AcylCoA_DH/ox_N"/>
</dbReference>
<dbReference type="Pfam" id="PF02770">
    <property type="entry name" value="Acyl-CoA_dh_M"/>
    <property type="match status" value="1"/>
</dbReference>
<evidence type="ECO:0000256" key="1">
    <source>
        <dbReference type="ARBA" id="ARBA00001974"/>
    </source>
</evidence>
<comment type="cofactor">
    <cofactor evidence="1 6">
        <name>FAD</name>
        <dbReference type="ChEBI" id="CHEBI:57692"/>
    </cofactor>
</comment>
<keyword evidence="4 6" id="KW-0274">FAD</keyword>
<dbReference type="InterPro" id="IPR036250">
    <property type="entry name" value="AcylCo_DH-like_C"/>
</dbReference>
<dbReference type="GO" id="GO:0050660">
    <property type="term" value="F:flavin adenine dinucleotide binding"/>
    <property type="evidence" value="ECO:0007669"/>
    <property type="project" value="InterPro"/>
</dbReference>
<feature type="domain" description="Acyl-CoA dehydrogenase/oxidase N-terminal" evidence="9">
    <location>
        <begin position="6"/>
        <end position="123"/>
    </location>
</feature>
<dbReference type="EMBL" id="QLYX01000002">
    <property type="protein sequence ID" value="RAY16249.1"/>
    <property type="molecule type" value="Genomic_DNA"/>
</dbReference>
<protein>
    <submittedName>
        <fullName evidence="10">Acyl-CoA dehydrogenase</fullName>
    </submittedName>
</protein>
<evidence type="ECO:0000313" key="11">
    <source>
        <dbReference type="Proteomes" id="UP000251891"/>
    </source>
</evidence>
<dbReference type="PANTHER" id="PTHR43292">
    <property type="entry name" value="ACYL-COA DEHYDROGENASE"/>
    <property type="match status" value="1"/>
</dbReference>
<dbReference type="AlphaFoldDB" id="A0A365HB37"/>
<dbReference type="PANTHER" id="PTHR43292:SF3">
    <property type="entry name" value="ACYL-COA DEHYDROGENASE FADE29"/>
    <property type="match status" value="1"/>
</dbReference>
<dbReference type="Pfam" id="PF02771">
    <property type="entry name" value="Acyl-CoA_dh_N"/>
    <property type="match status" value="1"/>
</dbReference>
<dbReference type="GO" id="GO:0016627">
    <property type="term" value="F:oxidoreductase activity, acting on the CH-CH group of donors"/>
    <property type="evidence" value="ECO:0007669"/>
    <property type="project" value="InterPro"/>
</dbReference>
<evidence type="ECO:0000256" key="2">
    <source>
        <dbReference type="ARBA" id="ARBA00009347"/>
    </source>
</evidence>
<dbReference type="SUPFAM" id="SSF47203">
    <property type="entry name" value="Acyl-CoA dehydrogenase C-terminal domain-like"/>
    <property type="match status" value="1"/>
</dbReference>
<dbReference type="RefSeq" id="WP_111863588.1">
    <property type="nucleotide sequence ID" value="NZ_QLYX01000002.1"/>
</dbReference>
<gene>
    <name evidence="10" type="ORF">DPM19_04945</name>
</gene>
<dbReference type="InterPro" id="IPR052161">
    <property type="entry name" value="Mycobact_Acyl-CoA_DH"/>
</dbReference>
<reference evidence="10 11" key="1">
    <citation type="submission" date="2018-06" db="EMBL/GenBank/DDBJ databases">
        <title>Actinomadura craniellae sp. nov. isolated from marine sponge Craniella sp.</title>
        <authorList>
            <person name="Li L."/>
            <person name="Xu Q.H."/>
            <person name="Lin H.W."/>
            <person name="Lu Y.H."/>
        </authorList>
    </citation>
    <scope>NUCLEOTIDE SEQUENCE [LARGE SCALE GENOMIC DNA]</scope>
    <source>
        <strain evidence="10 11">LHW63021</strain>
    </source>
</reference>
<evidence type="ECO:0000313" key="10">
    <source>
        <dbReference type="EMBL" id="RAY16249.1"/>
    </source>
</evidence>
<dbReference type="Gene3D" id="1.20.140.10">
    <property type="entry name" value="Butyryl-CoA Dehydrogenase, subunit A, domain 3"/>
    <property type="match status" value="1"/>
</dbReference>
<keyword evidence="11" id="KW-1185">Reference proteome</keyword>
<dbReference type="Pfam" id="PF00441">
    <property type="entry name" value="Acyl-CoA_dh_1"/>
    <property type="match status" value="1"/>
</dbReference>
<dbReference type="GO" id="GO:0005886">
    <property type="term" value="C:plasma membrane"/>
    <property type="evidence" value="ECO:0007669"/>
    <property type="project" value="TreeGrafter"/>
</dbReference>
<dbReference type="Gene3D" id="1.10.540.10">
    <property type="entry name" value="Acyl-CoA dehydrogenase/oxidase, N-terminal domain"/>
    <property type="match status" value="1"/>
</dbReference>
<dbReference type="OrthoDB" id="3778631at2"/>
<organism evidence="10 11">
    <name type="scientific">Actinomadura craniellae</name>
    <dbReference type="NCBI Taxonomy" id="2231787"/>
    <lineage>
        <taxon>Bacteria</taxon>
        <taxon>Bacillati</taxon>
        <taxon>Actinomycetota</taxon>
        <taxon>Actinomycetes</taxon>
        <taxon>Streptosporangiales</taxon>
        <taxon>Thermomonosporaceae</taxon>
        <taxon>Actinomadura</taxon>
    </lineage>
</organism>
<name>A0A365HB37_9ACTN</name>
<evidence type="ECO:0000259" key="7">
    <source>
        <dbReference type="Pfam" id="PF00441"/>
    </source>
</evidence>
<dbReference type="InterPro" id="IPR009100">
    <property type="entry name" value="AcylCoA_DH/oxidase_NM_dom_sf"/>
</dbReference>